<dbReference type="OrthoDB" id="62778at2759"/>
<dbReference type="AlphaFoldDB" id="A0A1V9ZEK8"/>
<comment type="caution">
    <text evidence="1">The sequence shown here is derived from an EMBL/GenBank/DDBJ whole genome shotgun (WGS) entry which is preliminary data.</text>
</comment>
<evidence type="ECO:0000313" key="1">
    <source>
        <dbReference type="EMBL" id="OQR96428.1"/>
    </source>
</evidence>
<accession>A0A1V9ZEK8</accession>
<dbReference type="EMBL" id="JNBS01001971">
    <property type="protein sequence ID" value="OQR96428.1"/>
    <property type="molecule type" value="Genomic_DNA"/>
</dbReference>
<dbReference type="Proteomes" id="UP000243217">
    <property type="component" value="Unassembled WGS sequence"/>
</dbReference>
<protein>
    <submittedName>
        <fullName evidence="1">Uncharacterized protein</fullName>
    </submittedName>
</protein>
<sequence>MAITFPKVFKKDNGLSENHMKKAKWLRLKTSSKCFPYSEEIPLCCKARIQKEKVPMPQYQGCSPEVTISHRFIDRTKVRVNKLATIVGGHKVPFLENEIWMWKSEFEHMNTLTSIAEEDKSMCESCHALAFTKTSRNVCIALTKVSRRRTA</sequence>
<proteinExistence type="predicted"/>
<organism evidence="1 2">
    <name type="scientific">Thraustotheca clavata</name>
    <dbReference type="NCBI Taxonomy" id="74557"/>
    <lineage>
        <taxon>Eukaryota</taxon>
        <taxon>Sar</taxon>
        <taxon>Stramenopiles</taxon>
        <taxon>Oomycota</taxon>
        <taxon>Saprolegniomycetes</taxon>
        <taxon>Saprolegniales</taxon>
        <taxon>Achlyaceae</taxon>
        <taxon>Thraustotheca</taxon>
    </lineage>
</organism>
<name>A0A1V9ZEK8_9STRA</name>
<evidence type="ECO:0000313" key="2">
    <source>
        <dbReference type="Proteomes" id="UP000243217"/>
    </source>
</evidence>
<reference evidence="1 2" key="1">
    <citation type="journal article" date="2014" name="Genome Biol. Evol.">
        <title>The secreted proteins of Achlya hypogyna and Thraustotheca clavata identify the ancestral oomycete secretome and reveal gene acquisitions by horizontal gene transfer.</title>
        <authorList>
            <person name="Misner I."/>
            <person name="Blouin N."/>
            <person name="Leonard G."/>
            <person name="Richards T.A."/>
            <person name="Lane C.E."/>
        </authorList>
    </citation>
    <scope>NUCLEOTIDE SEQUENCE [LARGE SCALE GENOMIC DNA]</scope>
    <source>
        <strain evidence="1 2">ATCC 34112</strain>
    </source>
</reference>
<gene>
    <name evidence="1" type="ORF">THRCLA_07285</name>
</gene>
<keyword evidence="2" id="KW-1185">Reference proteome</keyword>